<dbReference type="InterPro" id="IPR011006">
    <property type="entry name" value="CheY-like_superfamily"/>
</dbReference>
<feature type="domain" description="Response regulatory" evidence="11">
    <location>
        <begin position="3"/>
        <end position="119"/>
    </location>
</feature>
<dbReference type="Pfam" id="PF00158">
    <property type="entry name" value="Sigma54_activat"/>
    <property type="match status" value="1"/>
</dbReference>
<dbReference type="SUPFAM" id="SSF52172">
    <property type="entry name" value="CheY-like"/>
    <property type="match status" value="1"/>
</dbReference>
<dbReference type="GO" id="GO:0000160">
    <property type="term" value="P:phosphorelay signal transduction system"/>
    <property type="evidence" value="ECO:0007669"/>
    <property type="project" value="UniProtKB-KW"/>
</dbReference>
<dbReference type="PANTHER" id="PTHR32071">
    <property type="entry name" value="TRANSCRIPTIONAL REGULATORY PROTEIN"/>
    <property type="match status" value="1"/>
</dbReference>
<dbReference type="CDD" id="cd00009">
    <property type="entry name" value="AAA"/>
    <property type="match status" value="1"/>
</dbReference>
<comment type="caution">
    <text evidence="12">The sequence shown here is derived from an EMBL/GenBank/DDBJ whole genome shotgun (WGS) entry which is preliminary data.</text>
</comment>
<keyword evidence="8" id="KW-0597">Phosphoprotein</keyword>
<sequence length="480" mass="52678">MRTITIIEDEKLLGSELKRRFEREGWSVTLSPTLADARRLMLELDFSPSVVLSDMNLPDGNGLDFLEEVRAHGGRSEWIFLSGYGSRQDIARAAKLGALDFLAKPLDYHKLDLTIATATRGARARQRMTDTARSGAQKYSPDSFIGQSPAATQVRTMLGQLATVPVTSILLGGETGTGKGLVAKILHYSGQRAEGPFVDLNCAAIPRDMLESELFGHEPGAFTGAKGRHRGLMEQADGGTLFLDEIGEMDIGLQSKLLKAIEEQSFRRVGGEETISVDIQLIAASNRDLRAASDQGDFRRDLYHRISVFELRLPSLRERTGDIAAIVTTLFGEFNARSGKQVSILPPAILETLQSYSWPGNVRELRNVIERSVMLATGPKLPREWLGITPDNVATSPSTPAPQHQQSNAAPPQAMPNDPAGLTLPLDGSMTLDDMEECIIRTVLERHDFNVMAAVRALGTTRETLRYRIRKYGLEALVNA</sequence>
<dbReference type="PROSITE" id="PS50045">
    <property type="entry name" value="SIGMA54_INTERACT_4"/>
    <property type="match status" value="1"/>
</dbReference>
<dbReference type="PROSITE" id="PS00688">
    <property type="entry name" value="SIGMA54_INTERACT_3"/>
    <property type="match status" value="1"/>
</dbReference>
<dbReference type="Gene3D" id="1.10.8.60">
    <property type="match status" value="1"/>
</dbReference>
<dbReference type="Gene3D" id="1.10.10.60">
    <property type="entry name" value="Homeodomain-like"/>
    <property type="match status" value="1"/>
</dbReference>
<evidence type="ECO:0000259" key="11">
    <source>
        <dbReference type="PROSITE" id="PS50110"/>
    </source>
</evidence>
<evidence type="ECO:0000256" key="8">
    <source>
        <dbReference type="PROSITE-ProRule" id="PRU00169"/>
    </source>
</evidence>
<dbReference type="RefSeq" id="WP_085580526.1">
    <property type="nucleotide sequence ID" value="NZ_JFKA01000002.1"/>
</dbReference>
<gene>
    <name evidence="12" type="ORF">TMES_06150</name>
</gene>
<dbReference type="InterPro" id="IPR002078">
    <property type="entry name" value="Sigma_54_int"/>
</dbReference>
<dbReference type="Pfam" id="PF25601">
    <property type="entry name" value="AAA_lid_14"/>
    <property type="match status" value="1"/>
</dbReference>
<evidence type="ECO:0000256" key="7">
    <source>
        <dbReference type="ARBA" id="ARBA00023163"/>
    </source>
</evidence>
<dbReference type="OrthoDB" id="9762726at2"/>
<dbReference type="CDD" id="cd00156">
    <property type="entry name" value="REC"/>
    <property type="match status" value="1"/>
</dbReference>
<dbReference type="Pfam" id="PF00072">
    <property type="entry name" value="Response_reg"/>
    <property type="match status" value="1"/>
</dbReference>
<dbReference type="PROSITE" id="PS00676">
    <property type="entry name" value="SIGMA54_INTERACT_2"/>
    <property type="match status" value="1"/>
</dbReference>
<evidence type="ECO:0000313" key="12">
    <source>
        <dbReference type="EMBL" id="OSQ39587.1"/>
    </source>
</evidence>
<dbReference type="InterPro" id="IPR025943">
    <property type="entry name" value="Sigma_54_int_dom_ATP-bd_2"/>
</dbReference>
<keyword evidence="13" id="KW-1185">Reference proteome</keyword>
<dbReference type="PROSITE" id="PS50110">
    <property type="entry name" value="RESPONSE_REGULATORY"/>
    <property type="match status" value="1"/>
</dbReference>
<dbReference type="Proteomes" id="UP000193391">
    <property type="component" value="Unassembled WGS sequence"/>
</dbReference>
<dbReference type="InterPro" id="IPR025662">
    <property type="entry name" value="Sigma_54_int_dom_ATP-bd_1"/>
</dbReference>
<keyword evidence="5" id="KW-0238">DNA-binding</keyword>
<dbReference type="SUPFAM" id="SSF52540">
    <property type="entry name" value="P-loop containing nucleoside triphosphate hydrolases"/>
    <property type="match status" value="1"/>
</dbReference>
<evidence type="ECO:0000256" key="6">
    <source>
        <dbReference type="ARBA" id="ARBA00023159"/>
    </source>
</evidence>
<evidence type="ECO:0000256" key="4">
    <source>
        <dbReference type="ARBA" id="ARBA00023015"/>
    </source>
</evidence>
<dbReference type="GO" id="GO:0043565">
    <property type="term" value="F:sequence-specific DNA binding"/>
    <property type="evidence" value="ECO:0007669"/>
    <property type="project" value="InterPro"/>
</dbReference>
<dbReference type="STRING" id="1293891.TMES_06150"/>
<keyword evidence="4" id="KW-0805">Transcription regulation</keyword>
<keyword evidence="6" id="KW-0010">Activator</keyword>
<dbReference type="SMART" id="SM00448">
    <property type="entry name" value="REC"/>
    <property type="match status" value="1"/>
</dbReference>
<evidence type="ECO:0000259" key="10">
    <source>
        <dbReference type="PROSITE" id="PS50045"/>
    </source>
</evidence>
<dbReference type="SUPFAM" id="SSF46689">
    <property type="entry name" value="Homeodomain-like"/>
    <property type="match status" value="1"/>
</dbReference>
<dbReference type="Gene3D" id="3.40.50.2300">
    <property type="match status" value="1"/>
</dbReference>
<evidence type="ECO:0000256" key="9">
    <source>
        <dbReference type="SAM" id="MobiDB-lite"/>
    </source>
</evidence>
<evidence type="ECO:0000256" key="1">
    <source>
        <dbReference type="ARBA" id="ARBA00022741"/>
    </source>
</evidence>
<dbReference type="SMART" id="SM00382">
    <property type="entry name" value="AAA"/>
    <property type="match status" value="1"/>
</dbReference>
<keyword evidence="7" id="KW-0804">Transcription</keyword>
<protein>
    <submittedName>
        <fullName evidence="12">Fis family transcriptional regulator</fullName>
    </submittedName>
</protein>
<reference evidence="12 13" key="1">
    <citation type="submission" date="2014-03" db="EMBL/GenBank/DDBJ databases">
        <title>The draft genome sequence of Thalassospira mesophila JCM 18969.</title>
        <authorList>
            <person name="Lai Q."/>
            <person name="Shao Z."/>
        </authorList>
    </citation>
    <scope>NUCLEOTIDE SEQUENCE [LARGE SCALE GENOMIC DNA]</scope>
    <source>
        <strain evidence="12 13">JCM 18969</strain>
    </source>
</reference>
<dbReference type="InterPro" id="IPR001789">
    <property type="entry name" value="Sig_transdc_resp-reg_receiver"/>
</dbReference>
<proteinExistence type="predicted"/>
<evidence type="ECO:0000256" key="2">
    <source>
        <dbReference type="ARBA" id="ARBA00022840"/>
    </source>
</evidence>
<dbReference type="FunFam" id="3.40.50.300:FF:000006">
    <property type="entry name" value="DNA-binding transcriptional regulator NtrC"/>
    <property type="match status" value="1"/>
</dbReference>
<dbReference type="InterPro" id="IPR058031">
    <property type="entry name" value="AAA_lid_NorR"/>
</dbReference>
<keyword evidence="3" id="KW-0902">Two-component regulatory system</keyword>
<dbReference type="GO" id="GO:0005524">
    <property type="term" value="F:ATP binding"/>
    <property type="evidence" value="ECO:0007669"/>
    <property type="project" value="UniProtKB-KW"/>
</dbReference>
<dbReference type="AlphaFoldDB" id="A0A1Y2L335"/>
<feature type="domain" description="Sigma-54 factor interaction" evidence="10">
    <location>
        <begin position="144"/>
        <end position="374"/>
    </location>
</feature>
<dbReference type="GO" id="GO:0006355">
    <property type="term" value="P:regulation of DNA-templated transcription"/>
    <property type="evidence" value="ECO:0007669"/>
    <property type="project" value="InterPro"/>
</dbReference>
<dbReference type="EMBL" id="JFKA01000002">
    <property type="protein sequence ID" value="OSQ39587.1"/>
    <property type="molecule type" value="Genomic_DNA"/>
</dbReference>
<dbReference type="InterPro" id="IPR025944">
    <property type="entry name" value="Sigma_54_int_dom_CS"/>
</dbReference>
<evidence type="ECO:0000256" key="3">
    <source>
        <dbReference type="ARBA" id="ARBA00023012"/>
    </source>
</evidence>
<accession>A0A1Y2L335</accession>
<dbReference type="InterPro" id="IPR002197">
    <property type="entry name" value="HTH_Fis"/>
</dbReference>
<organism evidence="12 13">
    <name type="scientific">Thalassospira mesophila</name>
    <dbReference type="NCBI Taxonomy" id="1293891"/>
    <lineage>
        <taxon>Bacteria</taxon>
        <taxon>Pseudomonadati</taxon>
        <taxon>Pseudomonadota</taxon>
        <taxon>Alphaproteobacteria</taxon>
        <taxon>Rhodospirillales</taxon>
        <taxon>Thalassospiraceae</taxon>
        <taxon>Thalassospira</taxon>
    </lineage>
</organism>
<dbReference type="InterPro" id="IPR027417">
    <property type="entry name" value="P-loop_NTPase"/>
</dbReference>
<dbReference type="InterPro" id="IPR003593">
    <property type="entry name" value="AAA+_ATPase"/>
</dbReference>
<feature type="region of interest" description="Disordered" evidence="9">
    <location>
        <begin position="387"/>
        <end position="422"/>
    </location>
</feature>
<feature type="compositionally biased region" description="Polar residues" evidence="9">
    <location>
        <begin position="392"/>
        <end position="410"/>
    </location>
</feature>
<dbReference type="InterPro" id="IPR009057">
    <property type="entry name" value="Homeodomain-like_sf"/>
</dbReference>
<dbReference type="Pfam" id="PF02954">
    <property type="entry name" value="HTH_8"/>
    <property type="match status" value="1"/>
</dbReference>
<keyword evidence="2" id="KW-0067">ATP-binding</keyword>
<dbReference type="PROSITE" id="PS00675">
    <property type="entry name" value="SIGMA54_INTERACT_1"/>
    <property type="match status" value="1"/>
</dbReference>
<evidence type="ECO:0000313" key="13">
    <source>
        <dbReference type="Proteomes" id="UP000193391"/>
    </source>
</evidence>
<keyword evidence="1" id="KW-0547">Nucleotide-binding</keyword>
<evidence type="ECO:0000256" key="5">
    <source>
        <dbReference type="ARBA" id="ARBA00023125"/>
    </source>
</evidence>
<name>A0A1Y2L335_9PROT</name>
<dbReference type="Gene3D" id="3.40.50.300">
    <property type="entry name" value="P-loop containing nucleotide triphosphate hydrolases"/>
    <property type="match status" value="1"/>
</dbReference>
<dbReference type="PRINTS" id="PR01590">
    <property type="entry name" value="HTHFIS"/>
</dbReference>
<feature type="modified residue" description="4-aspartylphosphate" evidence="8">
    <location>
        <position position="54"/>
    </location>
</feature>